<name>A0A0H4WW32_9BACT</name>
<dbReference type="STRING" id="1297742.A176_004518"/>
<dbReference type="RefSeq" id="WP_002639023.1">
    <property type="nucleotide sequence ID" value="NZ_CP012109.1"/>
</dbReference>
<dbReference type="EMBL" id="CP012109">
    <property type="protein sequence ID" value="AKQ67606.1"/>
    <property type="molecule type" value="Genomic_DNA"/>
</dbReference>
<evidence type="ECO:0008006" key="3">
    <source>
        <dbReference type="Google" id="ProtNLM"/>
    </source>
</evidence>
<evidence type="ECO:0000313" key="2">
    <source>
        <dbReference type="Proteomes" id="UP000009026"/>
    </source>
</evidence>
<evidence type="ECO:0000313" key="1">
    <source>
        <dbReference type="EMBL" id="AKQ67606.1"/>
    </source>
</evidence>
<organism evidence="1 2">
    <name type="scientific">Pseudomyxococcus hansupus</name>
    <dbReference type="NCBI Taxonomy" id="1297742"/>
    <lineage>
        <taxon>Bacteria</taxon>
        <taxon>Pseudomonadati</taxon>
        <taxon>Myxococcota</taxon>
        <taxon>Myxococcia</taxon>
        <taxon>Myxococcales</taxon>
        <taxon>Cystobacterineae</taxon>
        <taxon>Myxococcaceae</taxon>
        <taxon>Pseudomyxococcus</taxon>
    </lineage>
</organism>
<dbReference type="AlphaFoldDB" id="A0A0H4WW32"/>
<keyword evidence="2" id="KW-1185">Reference proteome</keyword>
<accession>A0A0H4WW32</accession>
<protein>
    <recommendedName>
        <fullName evidence="3">Cyclase/dehydrase</fullName>
    </recommendedName>
</protein>
<dbReference type="PATRIC" id="fig|1297742.4.peg.4561"/>
<proteinExistence type="predicted"/>
<reference evidence="1 2" key="1">
    <citation type="journal article" date="2016" name="PLoS ONE">
        <title>Complete Genome Sequence and Comparative Genomics of a Novel Myxobacterium Myxococcus hansupus.</title>
        <authorList>
            <person name="Sharma G."/>
            <person name="Narwani T."/>
            <person name="Subramanian S."/>
        </authorList>
    </citation>
    <scope>NUCLEOTIDE SEQUENCE [LARGE SCALE GENOMIC DNA]</scope>
    <source>
        <strain evidence="2">mixupus</strain>
    </source>
</reference>
<dbReference type="KEGG" id="mym:A176_004518"/>
<gene>
    <name evidence="1" type="ORF">A176_004518</name>
</gene>
<sequence length="175" mass="20148">MRFESRHRIQGTVDEVERALLDARYFEFLLKHHGVLLELQPQEVKPEGDVVRRKVRYRPKPVIEKIGPKTVPPEWFAFIETSTYDKRSKELKFENVPTSNKISKMLVNTGTMRFRDVGGGQTERVMEGEIALKLPFLLKPLGLIAEKIIQAEGLKILDNEVPVLNRFIAEVIRPG</sequence>
<dbReference type="Proteomes" id="UP000009026">
    <property type="component" value="Chromosome"/>
</dbReference>
<dbReference type="OrthoDB" id="5381683at2"/>